<gene>
    <name evidence="1" type="ORF">KCQ71_10245</name>
</gene>
<proteinExistence type="predicted"/>
<name>A0ABS7S852_9MICO</name>
<keyword evidence="2" id="KW-1185">Reference proteome</keyword>
<evidence type="ECO:0000313" key="1">
    <source>
        <dbReference type="EMBL" id="MBZ2196534.1"/>
    </source>
</evidence>
<dbReference type="RefSeq" id="WP_223405480.1">
    <property type="nucleotide sequence ID" value="NZ_JAGSHT010000010.1"/>
</dbReference>
<protein>
    <submittedName>
        <fullName evidence="1">Uncharacterized protein</fullName>
    </submittedName>
</protein>
<dbReference type="EMBL" id="JAGSHT010000010">
    <property type="protein sequence ID" value="MBZ2196534.1"/>
    <property type="molecule type" value="Genomic_DNA"/>
</dbReference>
<organism evidence="1 2">
    <name type="scientific">Occultella gossypii</name>
    <dbReference type="NCBI Taxonomy" id="2800820"/>
    <lineage>
        <taxon>Bacteria</taxon>
        <taxon>Bacillati</taxon>
        <taxon>Actinomycetota</taxon>
        <taxon>Actinomycetes</taxon>
        <taxon>Micrococcales</taxon>
        <taxon>Ruaniaceae</taxon>
        <taxon>Occultella</taxon>
    </lineage>
</organism>
<comment type="caution">
    <text evidence="1">The sequence shown here is derived from an EMBL/GenBank/DDBJ whole genome shotgun (WGS) entry which is preliminary data.</text>
</comment>
<accession>A0ABS7S852</accession>
<evidence type="ECO:0000313" key="2">
    <source>
        <dbReference type="Proteomes" id="UP000826651"/>
    </source>
</evidence>
<sequence length="61" mass="6240">MRRKRLGYARVIPAAATTTDVAPSGVPPEVDAPAAVAARIAGVLTDQSRLIAARPLCSAQA</sequence>
<dbReference type="Proteomes" id="UP000826651">
    <property type="component" value="Unassembled WGS sequence"/>
</dbReference>
<reference evidence="1 2" key="1">
    <citation type="submission" date="2021-04" db="EMBL/GenBank/DDBJ databases">
        <title>Ruania sp. nov., isolated from sandy soil of mangrove forest.</title>
        <authorList>
            <person name="Ge X."/>
            <person name="Huang R."/>
            <person name="Liu W."/>
        </authorList>
    </citation>
    <scope>NUCLEOTIDE SEQUENCE [LARGE SCALE GENOMIC DNA]</scope>
    <source>
        <strain evidence="1 2">N2-46</strain>
    </source>
</reference>